<dbReference type="GO" id="GO:0016020">
    <property type="term" value="C:membrane"/>
    <property type="evidence" value="ECO:0007669"/>
    <property type="project" value="UniProtKB-SubCell"/>
</dbReference>
<dbReference type="PANTHER" id="PTHR22950:SF461">
    <property type="entry name" value="AMINO ACID TRANSPORTER TRANSMEMBRANE DOMAIN-CONTAINING PROTEIN"/>
    <property type="match status" value="1"/>
</dbReference>
<gene>
    <name evidence="8" type="ORF">N7468_008932</name>
</gene>
<sequence>MDQKLEAPVIDTSHGVSSTLIKPQAREPYDPTITFEEYNYYAKRTREEELSLEPPVLNIRQWFGKKDREVPPEPSTTLEEQDFINRDRRVEISDEEWTNASRALRTASWGACFYLITTDVLGPYGTGFTMGTLGWGPGVAFYTVFGFMAGYSGYLLWRVYLGLDSYEYPVRNYGDLGFRTLGRWGRHVTNALQAIALLLLVGQVTLQYGQNISQVSKFRLCYIVCPALFAIVGFFVSQIRTLRAYGWIANCAVWLNVFVMIMTMGVMANSPPNYAISKLGSAGGSVDPNTITPMGGHYPAIIHYGNIPPSGLVGAINGMMSGVLAYAGLQLYIEFMAEMKRPRDFLKAMWGAQFFIYVLYLTYGCVVYYLQGQYSYNPSYQGVSIYGWQTAGNMTTLLTALIAGGLYGNIGVKVFYNNILLDLFHAPPMETRRGKIIYASLVPIFWAIGFVIAAAIPDYFGFVSVISASMLLNLTYTIPPIFALGYDIQKNAIREDQGEGFNPITGEVPRVKKAYQRWIHGFFSGGTFQVAVNVWHVVYALASLSLCGLGMYGAIVAMIATFEIPQLTSFSCVSPLNLNAS</sequence>
<feature type="transmembrane region" description="Helical" evidence="6">
    <location>
        <begin position="391"/>
        <end position="416"/>
    </location>
</feature>
<dbReference type="AlphaFoldDB" id="A0A9W9NJF4"/>
<feature type="transmembrane region" description="Helical" evidence="6">
    <location>
        <begin position="139"/>
        <end position="157"/>
    </location>
</feature>
<feature type="transmembrane region" description="Helical" evidence="6">
    <location>
        <begin position="462"/>
        <end position="484"/>
    </location>
</feature>
<proteinExistence type="inferred from homology"/>
<evidence type="ECO:0000313" key="9">
    <source>
        <dbReference type="Proteomes" id="UP001150941"/>
    </source>
</evidence>
<comment type="similarity">
    <text evidence="2">Belongs to the amino acid/polyamine transporter 2 family.</text>
</comment>
<evidence type="ECO:0000256" key="4">
    <source>
        <dbReference type="ARBA" id="ARBA00022989"/>
    </source>
</evidence>
<feature type="transmembrane region" description="Helical" evidence="6">
    <location>
        <begin position="436"/>
        <end position="456"/>
    </location>
</feature>
<protein>
    <submittedName>
        <fullName evidence="8">Amino acid transporter transmembrane</fullName>
    </submittedName>
</protein>
<feature type="transmembrane region" description="Helical" evidence="6">
    <location>
        <begin position="245"/>
        <end position="268"/>
    </location>
</feature>
<accession>A0A9W9NJF4</accession>
<feature type="transmembrane region" description="Helical" evidence="6">
    <location>
        <begin position="191"/>
        <end position="208"/>
    </location>
</feature>
<feature type="domain" description="Amino acid transporter transmembrane" evidence="7">
    <location>
        <begin position="106"/>
        <end position="484"/>
    </location>
</feature>
<dbReference type="InterPro" id="IPR013057">
    <property type="entry name" value="AA_transpt_TM"/>
</dbReference>
<dbReference type="RefSeq" id="XP_058326558.1">
    <property type="nucleotide sequence ID" value="XM_058478228.1"/>
</dbReference>
<comment type="subcellular location">
    <subcellularLocation>
        <location evidence="1">Membrane</location>
        <topology evidence="1">Multi-pass membrane protein</topology>
    </subcellularLocation>
</comment>
<feature type="transmembrane region" description="Helical" evidence="6">
    <location>
        <begin position="348"/>
        <end position="371"/>
    </location>
</feature>
<evidence type="ECO:0000313" key="8">
    <source>
        <dbReference type="EMBL" id="KAJ5219728.1"/>
    </source>
</evidence>
<comment type="caution">
    <text evidence="8">The sequence shown here is derived from an EMBL/GenBank/DDBJ whole genome shotgun (WGS) entry which is preliminary data.</text>
</comment>
<keyword evidence="3 6" id="KW-0812">Transmembrane</keyword>
<dbReference type="Proteomes" id="UP001150941">
    <property type="component" value="Unassembled WGS sequence"/>
</dbReference>
<keyword evidence="9" id="KW-1185">Reference proteome</keyword>
<feature type="transmembrane region" description="Helical" evidence="6">
    <location>
        <begin position="220"/>
        <end position="239"/>
    </location>
</feature>
<evidence type="ECO:0000259" key="7">
    <source>
        <dbReference type="Pfam" id="PF01490"/>
    </source>
</evidence>
<dbReference type="PANTHER" id="PTHR22950">
    <property type="entry name" value="AMINO ACID TRANSPORTER"/>
    <property type="match status" value="1"/>
</dbReference>
<keyword evidence="4 6" id="KW-1133">Transmembrane helix</keyword>
<reference evidence="8" key="2">
    <citation type="journal article" date="2023" name="IMA Fungus">
        <title>Comparative genomic study of the Penicillium genus elucidates a diverse pangenome and 15 lateral gene transfer events.</title>
        <authorList>
            <person name="Petersen C."/>
            <person name="Sorensen T."/>
            <person name="Nielsen M.R."/>
            <person name="Sondergaard T.E."/>
            <person name="Sorensen J.L."/>
            <person name="Fitzpatrick D.A."/>
            <person name="Frisvad J.C."/>
            <person name="Nielsen K.L."/>
        </authorList>
    </citation>
    <scope>NUCLEOTIDE SEQUENCE</scope>
    <source>
        <strain evidence="8">IBT 19713</strain>
    </source>
</reference>
<keyword evidence="5 6" id="KW-0472">Membrane</keyword>
<dbReference type="GO" id="GO:0015179">
    <property type="term" value="F:L-amino acid transmembrane transporter activity"/>
    <property type="evidence" value="ECO:0007669"/>
    <property type="project" value="TreeGrafter"/>
</dbReference>
<dbReference type="EMBL" id="JAPQKS010000007">
    <property type="protein sequence ID" value="KAJ5219728.1"/>
    <property type="molecule type" value="Genomic_DNA"/>
</dbReference>
<reference evidence="8" key="1">
    <citation type="submission" date="2022-11" db="EMBL/GenBank/DDBJ databases">
        <authorList>
            <person name="Petersen C."/>
        </authorList>
    </citation>
    <scope>NUCLEOTIDE SEQUENCE</scope>
    <source>
        <strain evidence="8">IBT 19713</strain>
    </source>
</reference>
<dbReference type="OrthoDB" id="40134at2759"/>
<evidence type="ECO:0000256" key="1">
    <source>
        <dbReference type="ARBA" id="ARBA00004141"/>
    </source>
</evidence>
<evidence type="ECO:0000256" key="2">
    <source>
        <dbReference type="ARBA" id="ARBA00008066"/>
    </source>
</evidence>
<feature type="transmembrane region" description="Helical" evidence="6">
    <location>
        <begin position="541"/>
        <end position="562"/>
    </location>
</feature>
<evidence type="ECO:0000256" key="6">
    <source>
        <dbReference type="SAM" id="Phobius"/>
    </source>
</evidence>
<name>A0A9W9NJF4_9EURO</name>
<dbReference type="Pfam" id="PF01490">
    <property type="entry name" value="Aa_trans"/>
    <property type="match status" value="1"/>
</dbReference>
<organism evidence="8 9">
    <name type="scientific">Penicillium chermesinum</name>
    <dbReference type="NCBI Taxonomy" id="63820"/>
    <lineage>
        <taxon>Eukaryota</taxon>
        <taxon>Fungi</taxon>
        <taxon>Dikarya</taxon>
        <taxon>Ascomycota</taxon>
        <taxon>Pezizomycotina</taxon>
        <taxon>Eurotiomycetes</taxon>
        <taxon>Eurotiomycetidae</taxon>
        <taxon>Eurotiales</taxon>
        <taxon>Aspergillaceae</taxon>
        <taxon>Penicillium</taxon>
    </lineage>
</organism>
<evidence type="ECO:0000256" key="5">
    <source>
        <dbReference type="ARBA" id="ARBA00023136"/>
    </source>
</evidence>
<dbReference type="GeneID" id="83205531"/>
<evidence type="ECO:0000256" key="3">
    <source>
        <dbReference type="ARBA" id="ARBA00022692"/>
    </source>
</evidence>